<dbReference type="PANTHER" id="PTHR21228">
    <property type="entry name" value="FAST LEU-RICH DOMAIN-CONTAINING"/>
    <property type="match status" value="1"/>
</dbReference>
<dbReference type="GO" id="GO:0003723">
    <property type="term" value="F:RNA binding"/>
    <property type="evidence" value="ECO:0007669"/>
    <property type="project" value="TreeGrafter"/>
</dbReference>
<evidence type="ECO:0000313" key="1">
    <source>
        <dbReference type="EMBL" id="KAG2497891.1"/>
    </source>
</evidence>
<dbReference type="GO" id="GO:1901259">
    <property type="term" value="P:chloroplast rRNA processing"/>
    <property type="evidence" value="ECO:0007669"/>
    <property type="project" value="TreeGrafter"/>
</dbReference>
<accession>A0A836C2D3</accession>
<name>A0A836C2D3_9CHLO</name>
<sequence>MNCAVKLGSKSPQDKTLRRGIFDALAGAYLPLVPRLQSAADCIIPLFACSRAEYWGPASADGKGGLAVALLQRLSADGCTLMRDEAKPVKEQDHANLWLALATAPASVRAKADLRRLLEASAEGLFTSASLSFPACSIVLQACVRLKWKDARLVTHLAACLAASSRSASADCQALANSVYALGELAESFGVKPRPEDLQGLVGEAVARLRRAQGDGPFSPQHLGNMLLGLANLGYVDLDLRIIVAAARANARRMSPQDVVNALTALELLQPSVNAHAGAVEALAEACSRTRFKDFNAQTLVACVSTLAKMGFADQAWYGEAVAAAEQAGMMRAAKAHEWANLWHALAVARHRPASRRLLDQTAEAAAGVISKEANPQDCANLLWALATLRLSNEGLVDALAGRLAKLLGQDPKQVKTPVLCNSLWALAVMGPEALSRHSGLVEGLLRDAERRWAADGSAAFGEQTLTQLWQVQLELAHVGAGELQRVLGTNEGSLLASARAAALSDARLLASSPPTSLEAEVSSALELLREQSGPGAIVSVQRRCVVEEAGRYAEAVVELAGGRRVAVDAVESGECCANGPPPNTVLGPTGLRYRQLERSFGKGNLAVVPHWEWAEAKAKKEAGLRAYLSRRLGLEAPSAGTA</sequence>
<dbReference type="GO" id="GO:0044528">
    <property type="term" value="P:regulation of mitochondrial mRNA stability"/>
    <property type="evidence" value="ECO:0007669"/>
    <property type="project" value="TreeGrafter"/>
</dbReference>
<evidence type="ECO:0008006" key="3">
    <source>
        <dbReference type="Google" id="ProtNLM"/>
    </source>
</evidence>
<dbReference type="PANTHER" id="PTHR21228:SF40">
    <property type="entry name" value="LD45607P"/>
    <property type="match status" value="1"/>
</dbReference>
<reference evidence="1" key="1">
    <citation type="journal article" date="2020" name="bioRxiv">
        <title>Comparative genomics of Chlamydomonas.</title>
        <authorList>
            <person name="Craig R.J."/>
            <person name="Hasan A.R."/>
            <person name="Ness R.W."/>
            <person name="Keightley P.D."/>
        </authorList>
    </citation>
    <scope>NUCLEOTIDE SEQUENCE</scope>
    <source>
        <strain evidence="1">CCAP 11/70</strain>
    </source>
</reference>
<comment type="caution">
    <text evidence="1">The sequence shown here is derived from an EMBL/GenBank/DDBJ whole genome shotgun (WGS) entry which is preliminary data.</text>
</comment>
<dbReference type="GO" id="GO:0009507">
    <property type="term" value="C:chloroplast"/>
    <property type="evidence" value="ECO:0007669"/>
    <property type="project" value="GOC"/>
</dbReference>
<dbReference type="InterPro" id="IPR050870">
    <property type="entry name" value="FAST_kinase"/>
</dbReference>
<dbReference type="EMBL" id="JAEHOE010000012">
    <property type="protein sequence ID" value="KAG2497891.1"/>
    <property type="molecule type" value="Genomic_DNA"/>
</dbReference>
<dbReference type="GO" id="GO:0000963">
    <property type="term" value="P:mitochondrial RNA processing"/>
    <property type="evidence" value="ECO:0007669"/>
    <property type="project" value="TreeGrafter"/>
</dbReference>
<keyword evidence="2" id="KW-1185">Reference proteome</keyword>
<organism evidence="1 2">
    <name type="scientific">Edaphochlamys debaryana</name>
    <dbReference type="NCBI Taxonomy" id="47281"/>
    <lineage>
        <taxon>Eukaryota</taxon>
        <taxon>Viridiplantae</taxon>
        <taxon>Chlorophyta</taxon>
        <taxon>core chlorophytes</taxon>
        <taxon>Chlorophyceae</taxon>
        <taxon>CS clade</taxon>
        <taxon>Chlamydomonadales</taxon>
        <taxon>Chlamydomonadales incertae sedis</taxon>
        <taxon>Edaphochlamys</taxon>
    </lineage>
</organism>
<dbReference type="GO" id="GO:0035770">
    <property type="term" value="C:ribonucleoprotein granule"/>
    <property type="evidence" value="ECO:0007669"/>
    <property type="project" value="TreeGrafter"/>
</dbReference>
<gene>
    <name evidence="1" type="ORF">HYH03_004157</name>
</gene>
<dbReference type="GO" id="GO:0005759">
    <property type="term" value="C:mitochondrial matrix"/>
    <property type="evidence" value="ECO:0007669"/>
    <property type="project" value="TreeGrafter"/>
</dbReference>
<dbReference type="AlphaFoldDB" id="A0A836C2D3"/>
<evidence type="ECO:0000313" key="2">
    <source>
        <dbReference type="Proteomes" id="UP000612055"/>
    </source>
</evidence>
<protein>
    <recommendedName>
        <fullName evidence="3">RAP domain-containing protein</fullName>
    </recommendedName>
</protein>
<proteinExistence type="predicted"/>
<dbReference type="OrthoDB" id="536711at2759"/>
<dbReference type="Proteomes" id="UP000612055">
    <property type="component" value="Unassembled WGS sequence"/>
</dbReference>